<proteinExistence type="predicted"/>
<evidence type="ECO:0000256" key="1">
    <source>
        <dbReference type="SAM" id="MobiDB-lite"/>
    </source>
</evidence>
<name>A0A3S0QSA8_9GAMM</name>
<sequence length="121" mass="13651">MTTRTRSWPGSSGWAARSRPASGHPRFRLGHHRKEIEQRDADNTEEVLQYTPGILTGYWGPTTATITTRFAASRHDLPRRDDARLDARRTQEPYAYERVEVLRGANSTLFGPADPVARSTS</sequence>
<gene>
    <name evidence="3" type="ORF">DSL92_01170</name>
</gene>
<organism evidence="3">
    <name type="scientific">Billgrantia gudaonensis</name>
    <dbReference type="NCBI Taxonomy" id="376427"/>
    <lineage>
        <taxon>Bacteria</taxon>
        <taxon>Pseudomonadati</taxon>
        <taxon>Pseudomonadota</taxon>
        <taxon>Gammaproteobacteria</taxon>
        <taxon>Oceanospirillales</taxon>
        <taxon>Halomonadaceae</taxon>
        <taxon>Billgrantia</taxon>
    </lineage>
</organism>
<evidence type="ECO:0000259" key="2">
    <source>
        <dbReference type="Pfam" id="PF07715"/>
    </source>
</evidence>
<dbReference type="Pfam" id="PF07715">
    <property type="entry name" value="Plug"/>
    <property type="match status" value="1"/>
</dbReference>
<dbReference type="SUPFAM" id="SSF56935">
    <property type="entry name" value="Porins"/>
    <property type="match status" value="1"/>
</dbReference>
<accession>A0A3S0QSA8</accession>
<dbReference type="Gene3D" id="2.170.130.10">
    <property type="entry name" value="TonB-dependent receptor, plug domain"/>
    <property type="match status" value="1"/>
</dbReference>
<feature type="compositionally biased region" description="Polar residues" evidence="1">
    <location>
        <begin position="1"/>
        <end position="10"/>
    </location>
</feature>
<dbReference type="EMBL" id="RXHI01000002">
    <property type="protein sequence ID" value="RUA23184.1"/>
    <property type="molecule type" value="Genomic_DNA"/>
</dbReference>
<dbReference type="InterPro" id="IPR037066">
    <property type="entry name" value="Plug_dom_sf"/>
</dbReference>
<feature type="domain" description="TonB-dependent receptor plug" evidence="2">
    <location>
        <begin position="33"/>
        <end position="114"/>
    </location>
</feature>
<protein>
    <submittedName>
        <fullName evidence="3">Plug domain-containing protein</fullName>
    </submittedName>
</protein>
<dbReference type="InterPro" id="IPR012910">
    <property type="entry name" value="Plug_dom"/>
</dbReference>
<feature type="region of interest" description="Disordered" evidence="1">
    <location>
        <begin position="1"/>
        <end position="33"/>
    </location>
</feature>
<reference evidence="3" key="1">
    <citation type="submission" date="2018-12" db="EMBL/GenBank/DDBJ databases">
        <authorList>
            <person name="Jadhav K."/>
            <person name="Kushwaha B."/>
            <person name="Jadhav I."/>
        </authorList>
    </citation>
    <scope>NUCLEOTIDE SEQUENCE [LARGE SCALE GENOMIC DNA]</scope>
    <source>
        <strain evidence="3">SBS 10</strain>
    </source>
</reference>
<evidence type="ECO:0000313" key="3">
    <source>
        <dbReference type="EMBL" id="RUA23184.1"/>
    </source>
</evidence>
<comment type="caution">
    <text evidence="3">The sequence shown here is derived from an EMBL/GenBank/DDBJ whole genome shotgun (WGS) entry which is preliminary data.</text>
</comment>
<dbReference type="AlphaFoldDB" id="A0A3S0QSA8"/>